<dbReference type="EMBL" id="CM042036">
    <property type="protein sequence ID" value="KAI3744228.1"/>
    <property type="molecule type" value="Genomic_DNA"/>
</dbReference>
<comment type="caution">
    <text evidence="1">The sequence shown here is derived from an EMBL/GenBank/DDBJ whole genome shotgun (WGS) entry which is preliminary data.</text>
</comment>
<gene>
    <name evidence="1" type="ORF">L1987_57305</name>
</gene>
<name>A0ACB9DCW7_9ASTR</name>
<keyword evidence="2" id="KW-1185">Reference proteome</keyword>
<organism evidence="1 2">
    <name type="scientific">Smallanthus sonchifolius</name>
    <dbReference type="NCBI Taxonomy" id="185202"/>
    <lineage>
        <taxon>Eukaryota</taxon>
        <taxon>Viridiplantae</taxon>
        <taxon>Streptophyta</taxon>
        <taxon>Embryophyta</taxon>
        <taxon>Tracheophyta</taxon>
        <taxon>Spermatophyta</taxon>
        <taxon>Magnoliopsida</taxon>
        <taxon>eudicotyledons</taxon>
        <taxon>Gunneridae</taxon>
        <taxon>Pentapetalae</taxon>
        <taxon>asterids</taxon>
        <taxon>campanulids</taxon>
        <taxon>Asterales</taxon>
        <taxon>Asteraceae</taxon>
        <taxon>Asteroideae</taxon>
        <taxon>Heliantheae alliance</taxon>
        <taxon>Millerieae</taxon>
        <taxon>Smallanthus</taxon>
    </lineage>
</organism>
<reference evidence="2" key="1">
    <citation type="journal article" date="2022" name="Mol. Ecol. Resour.">
        <title>The genomes of chicory, endive, great burdock and yacon provide insights into Asteraceae palaeo-polyploidization history and plant inulin production.</title>
        <authorList>
            <person name="Fan W."/>
            <person name="Wang S."/>
            <person name="Wang H."/>
            <person name="Wang A."/>
            <person name="Jiang F."/>
            <person name="Liu H."/>
            <person name="Zhao H."/>
            <person name="Xu D."/>
            <person name="Zhang Y."/>
        </authorList>
    </citation>
    <scope>NUCLEOTIDE SEQUENCE [LARGE SCALE GENOMIC DNA]</scope>
    <source>
        <strain evidence="2">cv. Yunnan</strain>
    </source>
</reference>
<protein>
    <submittedName>
        <fullName evidence="1">Uncharacterized protein</fullName>
    </submittedName>
</protein>
<reference evidence="1 2" key="2">
    <citation type="journal article" date="2022" name="Mol. Ecol. Resour.">
        <title>The genomes of chicory, endive, great burdock and yacon provide insights into Asteraceae paleo-polyploidization history and plant inulin production.</title>
        <authorList>
            <person name="Fan W."/>
            <person name="Wang S."/>
            <person name="Wang H."/>
            <person name="Wang A."/>
            <person name="Jiang F."/>
            <person name="Liu H."/>
            <person name="Zhao H."/>
            <person name="Xu D."/>
            <person name="Zhang Y."/>
        </authorList>
    </citation>
    <scope>NUCLEOTIDE SEQUENCE [LARGE SCALE GENOMIC DNA]</scope>
    <source>
        <strain evidence="2">cv. Yunnan</strain>
        <tissue evidence="1">Leaves</tissue>
    </source>
</reference>
<evidence type="ECO:0000313" key="2">
    <source>
        <dbReference type="Proteomes" id="UP001056120"/>
    </source>
</evidence>
<sequence>MERSNYIRGGSDGGNRAGRGGRNRNYQQHSSNQHQEQYQEHQRGGRGRSRGKKSGGLGRGRGHQTHRTPAYPGQDADRFDGGSTWSCVACDLQVQVQHVEARFANSLSVNTILRYDVQVKQEYTQDASSSNRPKSSLRTIQKKLCSSLKTAIMRWGRSAYSQCLNCISEGVCA</sequence>
<dbReference type="Proteomes" id="UP001056120">
    <property type="component" value="Linkage Group LG19"/>
</dbReference>
<accession>A0ACB9DCW7</accession>
<evidence type="ECO:0000313" key="1">
    <source>
        <dbReference type="EMBL" id="KAI3744228.1"/>
    </source>
</evidence>
<proteinExistence type="predicted"/>